<evidence type="ECO:0000313" key="9">
    <source>
        <dbReference type="Proteomes" id="UP001345827"/>
    </source>
</evidence>
<feature type="transmembrane region" description="Helical" evidence="7">
    <location>
        <begin position="201"/>
        <end position="224"/>
    </location>
</feature>
<protein>
    <submittedName>
        <fullName evidence="8">Uncharacterized protein</fullName>
    </submittedName>
</protein>
<dbReference type="Proteomes" id="UP001345827">
    <property type="component" value="Unassembled WGS sequence"/>
</dbReference>
<organism evidence="8 9">
    <name type="scientific">Vermiconidia calcicola</name>
    <dbReference type="NCBI Taxonomy" id="1690605"/>
    <lineage>
        <taxon>Eukaryota</taxon>
        <taxon>Fungi</taxon>
        <taxon>Dikarya</taxon>
        <taxon>Ascomycota</taxon>
        <taxon>Pezizomycotina</taxon>
        <taxon>Dothideomycetes</taxon>
        <taxon>Dothideomycetidae</taxon>
        <taxon>Mycosphaerellales</taxon>
        <taxon>Extremaceae</taxon>
        <taxon>Vermiconidia</taxon>
    </lineage>
</organism>
<sequence length="228" mass="25360">MTSDAQWVTIGKTLSSNLSWSASFYPQPRMNWKRKSTLGLAIDFPLLNVVGFLCYSISSCWFLYSTTIRSQYAARHPASPEPTVQFNDVAFGVPAVVLVVLTYSQFFPQLWGFKVSSRQRAAKPVLGIMWGSVLAVLAVMAVVVHRSGWRQQDPQDWAWVDVSSGDAYHPAALYSGLCEAHLHLGQIFPRVVVNFNRQSTVGWSITQILFDITGGVLSLLQLIIDASF</sequence>
<dbReference type="Pfam" id="PF04193">
    <property type="entry name" value="PQ-loop"/>
    <property type="match status" value="2"/>
</dbReference>
<feature type="transmembrane region" description="Helical" evidence="7">
    <location>
        <begin position="84"/>
        <end position="104"/>
    </location>
</feature>
<dbReference type="GO" id="GO:0012505">
    <property type="term" value="C:endomembrane system"/>
    <property type="evidence" value="ECO:0007669"/>
    <property type="project" value="UniProtKB-SubCell"/>
</dbReference>
<evidence type="ECO:0000256" key="1">
    <source>
        <dbReference type="ARBA" id="ARBA00004127"/>
    </source>
</evidence>
<dbReference type="InterPro" id="IPR005282">
    <property type="entry name" value="LC_transporter"/>
</dbReference>
<dbReference type="GO" id="GO:0015184">
    <property type="term" value="F:L-cystine transmembrane transporter activity"/>
    <property type="evidence" value="ECO:0007669"/>
    <property type="project" value="TreeGrafter"/>
</dbReference>
<keyword evidence="4" id="KW-0677">Repeat</keyword>
<keyword evidence="9" id="KW-1185">Reference proteome</keyword>
<evidence type="ECO:0000256" key="5">
    <source>
        <dbReference type="ARBA" id="ARBA00022989"/>
    </source>
</evidence>
<keyword evidence="3 7" id="KW-0812">Transmembrane</keyword>
<feature type="transmembrane region" description="Helical" evidence="7">
    <location>
        <begin position="38"/>
        <end position="64"/>
    </location>
</feature>
<dbReference type="PANTHER" id="PTHR13131:SF5">
    <property type="entry name" value="CYSTINOSIN"/>
    <property type="match status" value="1"/>
</dbReference>
<dbReference type="GO" id="GO:0000324">
    <property type="term" value="C:fungal-type vacuole"/>
    <property type="evidence" value="ECO:0007669"/>
    <property type="project" value="TreeGrafter"/>
</dbReference>
<dbReference type="EMBL" id="JAXLQG010000034">
    <property type="protein sequence ID" value="KAK5527743.1"/>
    <property type="molecule type" value="Genomic_DNA"/>
</dbReference>
<dbReference type="GO" id="GO:0005774">
    <property type="term" value="C:vacuolar membrane"/>
    <property type="evidence" value="ECO:0007669"/>
    <property type="project" value="TreeGrafter"/>
</dbReference>
<proteinExistence type="predicted"/>
<name>A0AAV9PQE2_9PEZI</name>
<feature type="transmembrane region" description="Helical" evidence="7">
    <location>
        <begin position="125"/>
        <end position="144"/>
    </location>
</feature>
<gene>
    <name evidence="8" type="ORF">LTR25_010944</name>
</gene>
<evidence type="ECO:0000256" key="6">
    <source>
        <dbReference type="ARBA" id="ARBA00023136"/>
    </source>
</evidence>
<dbReference type="PANTHER" id="PTHR13131">
    <property type="entry name" value="CYSTINOSIN"/>
    <property type="match status" value="1"/>
</dbReference>
<keyword evidence="6 7" id="KW-0472">Membrane</keyword>
<keyword evidence="5 7" id="KW-1133">Transmembrane helix</keyword>
<accession>A0AAV9PQE2</accession>
<evidence type="ECO:0000256" key="2">
    <source>
        <dbReference type="ARBA" id="ARBA00022448"/>
    </source>
</evidence>
<evidence type="ECO:0000256" key="3">
    <source>
        <dbReference type="ARBA" id="ARBA00022692"/>
    </source>
</evidence>
<keyword evidence="2" id="KW-0813">Transport</keyword>
<reference evidence="8 9" key="1">
    <citation type="submission" date="2023-06" db="EMBL/GenBank/DDBJ databases">
        <title>Black Yeasts Isolated from many extreme environments.</title>
        <authorList>
            <person name="Coleine C."/>
            <person name="Stajich J.E."/>
            <person name="Selbmann L."/>
        </authorList>
    </citation>
    <scope>NUCLEOTIDE SEQUENCE [LARGE SCALE GENOMIC DNA]</scope>
    <source>
        <strain evidence="8 9">CCFEE 5887</strain>
    </source>
</reference>
<evidence type="ECO:0000313" key="8">
    <source>
        <dbReference type="EMBL" id="KAK5527743.1"/>
    </source>
</evidence>
<comment type="caution">
    <text evidence="8">The sequence shown here is derived from an EMBL/GenBank/DDBJ whole genome shotgun (WGS) entry which is preliminary data.</text>
</comment>
<dbReference type="AlphaFoldDB" id="A0AAV9PQE2"/>
<comment type="subcellular location">
    <subcellularLocation>
        <location evidence="1">Endomembrane system</location>
        <topology evidence="1">Multi-pass membrane protein</topology>
    </subcellularLocation>
</comment>
<evidence type="ECO:0000256" key="7">
    <source>
        <dbReference type="SAM" id="Phobius"/>
    </source>
</evidence>
<dbReference type="InterPro" id="IPR006603">
    <property type="entry name" value="PQ-loop_rpt"/>
</dbReference>
<dbReference type="SMART" id="SM00679">
    <property type="entry name" value="CTNS"/>
    <property type="match status" value="2"/>
</dbReference>
<evidence type="ECO:0000256" key="4">
    <source>
        <dbReference type="ARBA" id="ARBA00022737"/>
    </source>
</evidence>